<dbReference type="PROSITE" id="PS00659">
    <property type="entry name" value="GLYCOSYL_HYDROL_F5"/>
    <property type="match status" value="1"/>
</dbReference>
<feature type="domain" description="Glycoside hydrolase family 5" evidence="8">
    <location>
        <begin position="17"/>
        <end position="288"/>
    </location>
</feature>
<dbReference type="STRING" id="226506.SAMN04488519_108174"/>
<dbReference type="GO" id="GO:0030245">
    <property type="term" value="P:cellulose catabolic process"/>
    <property type="evidence" value="ECO:0007669"/>
    <property type="project" value="UniProtKB-KW"/>
</dbReference>
<keyword evidence="6" id="KW-0624">Polysaccharide degradation</keyword>
<proteinExistence type="inferred from homology"/>
<dbReference type="PANTHER" id="PTHR31297:SF41">
    <property type="entry name" value="ENDOGLUCANASE, PUTATIVE (AFU_ORTHOLOGUE AFUA_5G01830)-RELATED"/>
    <property type="match status" value="1"/>
</dbReference>
<keyword evidence="5 7" id="KW-0326">Glycosidase</keyword>
<keyword evidence="4" id="KW-0119">Carbohydrate metabolism</keyword>
<dbReference type="InterPro" id="IPR018087">
    <property type="entry name" value="Glyco_hydro_5_CS"/>
</dbReference>
<dbReference type="EMBL" id="FOVW01000008">
    <property type="protein sequence ID" value="SFO57361.1"/>
    <property type="molecule type" value="Genomic_DNA"/>
</dbReference>
<evidence type="ECO:0000256" key="6">
    <source>
        <dbReference type="ARBA" id="ARBA00023326"/>
    </source>
</evidence>
<keyword evidence="3" id="KW-0136">Cellulose degradation</keyword>
<evidence type="ECO:0000256" key="7">
    <source>
        <dbReference type="RuleBase" id="RU361153"/>
    </source>
</evidence>
<protein>
    <submittedName>
        <fullName evidence="9">Cellulase (Glycosyl hydrolase family 5)</fullName>
    </submittedName>
</protein>
<dbReference type="InterPro" id="IPR017853">
    <property type="entry name" value="GH"/>
</dbReference>
<evidence type="ECO:0000313" key="9">
    <source>
        <dbReference type="EMBL" id="SFO57361.1"/>
    </source>
</evidence>
<dbReference type="Proteomes" id="UP000199564">
    <property type="component" value="Unassembled WGS sequence"/>
</dbReference>
<evidence type="ECO:0000259" key="8">
    <source>
        <dbReference type="Pfam" id="PF00150"/>
    </source>
</evidence>
<dbReference type="GO" id="GO:0009986">
    <property type="term" value="C:cell surface"/>
    <property type="evidence" value="ECO:0007669"/>
    <property type="project" value="TreeGrafter"/>
</dbReference>
<dbReference type="Gene3D" id="3.20.20.80">
    <property type="entry name" value="Glycosidases"/>
    <property type="match status" value="1"/>
</dbReference>
<reference evidence="10" key="1">
    <citation type="submission" date="2016-10" db="EMBL/GenBank/DDBJ databases">
        <authorList>
            <person name="Varghese N."/>
            <person name="Submissions S."/>
        </authorList>
    </citation>
    <scope>NUCLEOTIDE SEQUENCE [LARGE SCALE GENOMIC DNA]</scope>
    <source>
        <strain evidence="10">DSM 15282</strain>
    </source>
</reference>
<evidence type="ECO:0000256" key="4">
    <source>
        <dbReference type="ARBA" id="ARBA00023277"/>
    </source>
</evidence>
<dbReference type="InterPro" id="IPR050386">
    <property type="entry name" value="Glycosyl_hydrolase_5"/>
</dbReference>
<keyword evidence="10" id="KW-1185">Reference proteome</keyword>
<evidence type="ECO:0000256" key="1">
    <source>
        <dbReference type="ARBA" id="ARBA00005641"/>
    </source>
</evidence>
<comment type="similarity">
    <text evidence="1 7">Belongs to the glycosyl hydrolase 5 (cellulase A) family.</text>
</comment>
<organism evidence="9 10">
    <name type="scientific">Algoriphagus ornithinivorans</name>
    <dbReference type="NCBI Taxonomy" id="226506"/>
    <lineage>
        <taxon>Bacteria</taxon>
        <taxon>Pseudomonadati</taxon>
        <taxon>Bacteroidota</taxon>
        <taxon>Cytophagia</taxon>
        <taxon>Cytophagales</taxon>
        <taxon>Cyclobacteriaceae</taxon>
        <taxon>Algoriphagus</taxon>
    </lineage>
</organism>
<dbReference type="PANTHER" id="PTHR31297">
    <property type="entry name" value="GLUCAN ENDO-1,6-BETA-GLUCOSIDASE B"/>
    <property type="match status" value="1"/>
</dbReference>
<sequence length="306" mass="35550">MERSWDSPRFKSAELTREIKNIQKKGYTHIRLPVALSYHLQSNPRFLSELESLIRFTEKERLQIILCNFDSELNRNNWQSHSSVIKSNWLSVLKKISFDTKYLAIELVNEPLVNPDTWENILMELLPEIREVKPDIPIIIGATNYNSLYELSRMRPLTGFGNIIYTFHFYEPFIFTHQGTPWTGNQNSTRGIPYPFEEGKIPSLNPKAKGTSGEINLRDYYQTGNMLAIEDKISQISEWAKQNQVSIWCTEYGVSKNADPASRKRYLEDVSATLHKYDIPGFIWEWEGNFGIKSLIHHSKSTKGNK</sequence>
<evidence type="ECO:0000256" key="2">
    <source>
        <dbReference type="ARBA" id="ARBA00022801"/>
    </source>
</evidence>
<accession>A0A1I5IBF8</accession>
<dbReference type="AlphaFoldDB" id="A0A1I5IBF8"/>
<evidence type="ECO:0000313" key="10">
    <source>
        <dbReference type="Proteomes" id="UP000199564"/>
    </source>
</evidence>
<evidence type="ECO:0000256" key="3">
    <source>
        <dbReference type="ARBA" id="ARBA00023001"/>
    </source>
</evidence>
<dbReference type="SUPFAM" id="SSF51445">
    <property type="entry name" value="(Trans)glycosidases"/>
    <property type="match status" value="1"/>
</dbReference>
<dbReference type="GO" id="GO:0008422">
    <property type="term" value="F:beta-glucosidase activity"/>
    <property type="evidence" value="ECO:0007669"/>
    <property type="project" value="TreeGrafter"/>
</dbReference>
<gene>
    <name evidence="9" type="ORF">SAMN04488519_108174</name>
</gene>
<evidence type="ECO:0000256" key="5">
    <source>
        <dbReference type="ARBA" id="ARBA00023295"/>
    </source>
</evidence>
<dbReference type="Pfam" id="PF00150">
    <property type="entry name" value="Cellulase"/>
    <property type="match status" value="1"/>
</dbReference>
<dbReference type="GO" id="GO:0005576">
    <property type="term" value="C:extracellular region"/>
    <property type="evidence" value="ECO:0007669"/>
    <property type="project" value="TreeGrafter"/>
</dbReference>
<keyword evidence="2 7" id="KW-0378">Hydrolase</keyword>
<name>A0A1I5IBF8_9BACT</name>
<dbReference type="InterPro" id="IPR001547">
    <property type="entry name" value="Glyco_hydro_5"/>
</dbReference>